<dbReference type="Proteomes" id="UP000887565">
    <property type="component" value="Unplaced"/>
</dbReference>
<evidence type="ECO:0000313" key="2">
    <source>
        <dbReference type="Proteomes" id="UP000887565"/>
    </source>
</evidence>
<dbReference type="AlphaFoldDB" id="A0A915HLU9"/>
<organism evidence="2 3">
    <name type="scientific">Romanomermis culicivorax</name>
    <name type="common">Nematode worm</name>
    <dbReference type="NCBI Taxonomy" id="13658"/>
    <lineage>
        <taxon>Eukaryota</taxon>
        <taxon>Metazoa</taxon>
        <taxon>Ecdysozoa</taxon>
        <taxon>Nematoda</taxon>
        <taxon>Enoplea</taxon>
        <taxon>Dorylaimia</taxon>
        <taxon>Mermithida</taxon>
        <taxon>Mermithoidea</taxon>
        <taxon>Mermithidae</taxon>
        <taxon>Romanomermis</taxon>
    </lineage>
</organism>
<accession>A0A915HLU9</accession>
<evidence type="ECO:0000256" key="1">
    <source>
        <dbReference type="SAM" id="MobiDB-lite"/>
    </source>
</evidence>
<sequence>MDDHLSMTQALIVSSEQPPEHLSTCLSITQGYTKNISEIAPPIFHKSTQHIEKLIAGQKHSKTSRLGGTLHQPPHLLPKNASNRNARARHTATALSSRVTRDGCIDGRLAAINKRPTVLSTAPLFTNS</sequence>
<keyword evidence="2" id="KW-1185">Reference proteome</keyword>
<reference evidence="3" key="1">
    <citation type="submission" date="2022-11" db="UniProtKB">
        <authorList>
            <consortium name="WormBaseParasite"/>
        </authorList>
    </citation>
    <scope>IDENTIFICATION</scope>
</reference>
<dbReference type="WBParaSite" id="nRc.2.0.1.t02506-RA">
    <property type="protein sequence ID" value="nRc.2.0.1.t02506-RA"/>
    <property type="gene ID" value="nRc.2.0.1.g02506"/>
</dbReference>
<protein>
    <submittedName>
        <fullName evidence="3">Uncharacterized protein</fullName>
    </submittedName>
</protein>
<evidence type="ECO:0000313" key="3">
    <source>
        <dbReference type="WBParaSite" id="nRc.2.0.1.t02506-RA"/>
    </source>
</evidence>
<feature type="region of interest" description="Disordered" evidence="1">
    <location>
        <begin position="61"/>
        <end position="97"/>
    </location>
</feature>
<proteinExistence type="predicted"/>
<name>A0A915HLU9_ROMCU</name>